<keyword evidence="6" id="KW-0679">Respiratory chain</keyword>
<dbReference type="EC" id="7.1.1.2" evidence="3"/>
<organism evidence="17">
    <name type="scientific">Dynatosoma fuscicorne</name>
    <dbReference type="NCBI Taxonomy" id="2339868"/>
    <lineage>
        <taxon>Eukaryota</taxon>
        <taxon>Metazoa</taxon>
        <taxon>Ecdysozoa</taxon>
        <taxon>Arthropoda</taxon>
        <taxon>Hexapoda</taxon>
        <taxon>Insecta</taxon>
        <taxon>Pterygota</taxon>
        <taxon>Neoptera</taxon>
        <taxon>Endopterygota</taxon>
        <taxon>Diptera</taxon>
        <taxon>Nematocera</taxon>
        <taxon>Sciaroidea</taxon>
        <taxon>Mycetophilidae</taxon>
        <taxon>Mycetophilini</taxon>
        <taxon>Dynatosoma</taxon>
    </lineage>
</organism>
<evidence type="ECO:0000256" key="10">
    <source>
        <dbReference type="ARBA" id="ARBA00022989"/>
    </source>
</evidence>
<dbReference type="AlphaFoldDB" id="A0A7L7S0E3"/>
<sequence>MFQFIINSLIMTMSILFMKLKHPLSMGMMLLTQTLLISLFIGLISKTFWFSYILFLVFLGGMLVLFIYVTSLSSNEMFETSMKLFIAMMIFLSINMFLYIFMDMNYIYNMSNNEMSLMTDFNFLIQEDCLNLMKLYNYSTNFITLFLINYLFLTLVISVKITNFFYGPLRPSM</sequence>
<name>A0A7L7S0E3_9DIPT</name>
<evidence type="ECO:0000256" key="11">
    <source>
        <dbReference type="ARBA" id="ARBA00023027"/>
    </source>
</evidence>
<protein>
    <recommendedName>
        <fullName evidence="4">NADH-ubiquinone oxidoreductase chain 6</fullName>
        <ecNumber evidence="3">7.1.1.2</ecNumber>
    </recommendedName>
    <alternativeName>
        <fullName evidence="14">NADH dehydrogenase subunit 6</fullName>
    </alternativeName>
</protein>
<dbReference type="PANTHER" id="PTHR11435">
    <property type="entry name" value="NADH UBIQUINONE OXIDOREDUCTASE SUBUNIT ND6"/>
    <property type="match status" value="1"/>
</dbReference>
<comment type="similarity">
    <text evidence="2">Belongs to the complex I subunit 6 family.</text>
</comment>
<evidence type="ECO:0000256" key="13">
    <source>
        <dbReference type="ARBA" id="ARBA00023136"/>
    </source>
</evidence>
<keyword evidence="10 16" id="KW-1133">Transmembrane helix</keyword>
<feature type="transmembrane region" description="Helical" evidence="16">
    <location>
        <begin position="142"/>
        <end position="166"/>
    </location>
</feature>
<evidence type="ECO:0000256" key="9">
    <source>
        <dbReference type="ARBA" id="ARBA00022982"/>
    </source>
</evidence>
<keyword evidence="13 16" id="KW-0472">Membrane</keyword>
<proteinExistence type="inferred from homology"/>
<feature type="transmembrane region" description="Helical" evidence="16">
    <location>
        <begin position="84"/>
        <end position="102"/>
    </location>
</feature>
<evidence type="ECO:0000256" key="16">
    <source>
        <dbReference type="SAM" id="Phobius"/>
    </source>
</evidence>
<feature type="transmembrane region" description="Helical" evidence="16">
    <location>
        <begin position="52"/>
        <end position="72"/>
    </location>
</feature>
<dbReference type="PANTHER" id="PTHR11435:SF1">
    <property type="entry name" value="NADH-UBIQUINONE OXIDOREDUCTASE CHAIN 6"/>
    <property type="match status" value="1"/>
</dbReference>
<dbReference type="GO" id="GO:0008137">
    <property type="term" value="F:NADH dehydrogenase (ubiquinone) activity"/>
    <property type="evidence" value="ECO:0007669"/>
    <property type="project" value="UniProtKB-EC"/>
</dbReference>
<comment type="subcellular location">
    <subcellularLocation>
        <location evidence="1">Mitochondrion membrane</location>
        <topology evidence="1">Multi-pass membrane protein</topology>
    </subcellularLocation>
</comment>
<evidence type="ECO:0000256" key="12">
    <source>
        <dbReference type="ARBA" id="ARBA00023128"/>
    </source>
</evidence>
<evidence type="ECO:0000256" key="3">
    <source>
        <dbReference type="ARBA" id="ARBA00012944"/>
    </source>
</evidence>
<reference evidence="17" key="1">
    <citation type="submission" date="2020-08" db="EMBL/GenBank/DDBJ databases">
        <title>DNAmark Project.</title>
        <authorList>
            <person name="Leerhoei F."/>
        </authorList>
    </citation>
    <scope>NUCLEOTIDE SEQUENCE</scope>
    <source>
        <strain evidence="17">DM754</strain>
    </source>
</reference>
<keyword evidence="7 16" id="KW-0812">Transmembrane</keyword>
<evidence type="ECO:0000256" key="2">
    <source>
        <dbReference type="ARBA" id="ARBA00005698"/>
    </source>
</evidence>
<keyword evidence="5" id="KW-0813">Transport</keyword>
<evidence type="ECO:0000256" key="1">
    <source>
        <dbReference type="ARBA" id="ARBA00004225"/>
    </source>
</evidence>
<keyword evidence="12 17" id="KW-0496">Mitochondrion</keyword>
<keyword evidence="8" id="KW-1278">Translocase</keyword>
<dbReference type="GO" id="GO:0031966">
    <property type="term" value="C:mitochondrial membrane"/>
    <property type="evidence" value="ECO:0007669"/>
    <property type="project" value="UniProtKB-SubCell"/>
</dbReference>
<evidence type="ECO:0000256" key="5">
    <source>
        <dbReference type="ARBA" id="ARBA00022448"/>
    </source>
</evidence>
<evidence type="ECO:0000256" key="7">
    <source>
        <dbReference type="ARBA" id="ARBA00022692"/>
    </source>
</evidence>
<geneLocation type="mitochondrion" evidence="17"/>
<keyword evidence="9" id="KW-0249">Electron transport</keyword>
<evidence type="ECO:0000256" key="4">
    <source>
        <dbReference type="ARBA" id="ARBA00021095"/>
    </source>
</evidence>
<dbReference type="EMBL" id="MT862375">
    <property type="protein sequence ID" value="QNV11555.1"/>
    <property type="molecule type" value="Genomic_DNA"/>
</dbReference>
<evidence type="ECO:0000256" key="8">
    <source>
        <dbReference type="ARBA" id="ARBA00022967"/>
    </source>
</evidence>
<evidence type="ECO:0000313" key="17">
    <source>
        <dbReference type="EMBL" id="QNV11555.1"/>
    </source>
</evidence>
<evidence type="ECO:0000256" key="15">
    <source>
        <dbReference type="ARBA" id="ARBA00049551"/>
    </source>
</evidence>
<accession>A0A7L7S0E3</accession>
<evidence type="ECO:0000256" key="6">
    <source>
        <dbReference type="ARBA" id="ARBA00022660"/>
    </source>
</evidence>
<evidence type="ECO:0000256" key="14">
    <source>
        <dbReference type="ARBA" id="ARBA00031019"/>
    </source>
</evidence>
<keyword evidence="11" id="KW-0520">NAD</keyword>
<gene>
    <name evidence="17" type="primary">ND6</name>
</gene>
<comment type="catalytic activity">
    <reaction evidence="15">
        <text>a ubiquinone + NADH + 5 H(+)(in) = a ubiquinol + NAD(+) + 4 H(+)(out)</text>
        <dbReference type="Rhea" id="RHEA:29091"/>
        <dbReference type="Rhea" id="RHEA-COMP:9565"/>
        <dbReference type="Rhea" id="RHEA-COMP:9566"/>
        <dbReference type="ChEBI" id="CHEBI:15378"/>
        <dbReference type="ChEBI" id="CHEBI:16389"/>
        <dbReference type="ChEBI" id="CHEBI:17976"/>
        <dbReference type="ChEBI" id="CHEBI:57540"/>
        <dbReference type="ChEBI" id="CHEBI:57945"/>
        <dbReference type="EC" id="7.1.1.2"/>
    </reaction>
</comment>
<dbReference type="InterPro" id="IPR050269">
    <property type="entry name" value="ComplexI_Subunit6"/>
</dbReference>